<organism evidence="2 3">
    <name type="scientific">Terriglobus albidus</name>
    <dbReference type="NCBI Taxonomy" id="1592106"/>
    <lineage>
        <taxon>Bacteria</taxon>
        <taxon>Pseudomonadati</taxon>
        <taxon>Acidobacteriota</taxon>
        <taxon>Terriglobia</taxon>
        <taxon>Terriglobales</taxon>
        <taxon>Acidobacteriaceae</taxon>
        <taxon>Terriglobus</taxon>
    </lineage>
</organism>
<name>A0A5B9EEB5_9BACT</name>
<evidence type="ECO:0000256" key="1">
    <source>
        <dbReference type="SAM" id="SignalP"/>
    </source>
</evidence>
<dbReference type="Proteomes" id="UP000321820">
    <property type="component" value="Chromosome"/>
</dbReference>
<dbReference type="InterPro" id="IPR015943">
    <property type="entry name" value="WD40/YVTN_repeat-like_dom_sf"/>
</dbReference>
<protein>
    <submittedName>
        <fullName evidence="2">Glycosyl hydrolase</fullName>
    </submittedName>
</protein>
<sequence>MRLTLVFALLTATASAQFTLQQSNSTASFRGIHAVSDKVAWASGTNGTVLRTVDGGEHWLACTVPPDAEKLDFRGIQAFDDKTAIVMSSGKGDASRIYKTSDGCKHWKLAMTNTEPEGFWDALYSDSSDHAWVMGDSINGKSVLLEVRALDDAEPELEMSLSNREVDRGTSSFAASNSTLLVLNKAVQEPGWKYSRWWAGDIPEHAYVYRLREENKATCRPCREFTDKVEVPMAHGVSTAGIFSLAFRPDKTLVAVGGDYKTPESPVKTAAWSADYGKTWTPATKPPHGYRSSVAWSNRLQAFLTVGPNGTDISYDNGKIWQPVSTDIEQSNDWNALSLPFVVGPKGRIGKLNPADFPRKPIPSKR</sequence>
<keyword evidence="2" id="KW-0378">Hydrolase</keyword>
<feature type="signal peptide" evidence="1">
    <location>
        <begin position="1"/>
        <end position="16"/>
    </location>
</feature>
<dbReference type="KEGG" id="talb:FTW19_10515"/>
<dbReference type="SUPFAM" id="SSF110296">
    <property type="entry name" value="Oligoxyloglucan reducing end-specific cellobiohydrolase"/>
    <property type="match status" value="1"/>
</dbReference>
<keyword evidence="1" id="KW-0732">Signal</keyword>
<dbReference type="GO" id="GO:0016787">
    <property type="term" value="F:hydrolase activity"/>
    <property type="evidence" value="ECO:0007669"/>
    <property type="project" value="UniProtKB-KW"/>
</dbReference>
<dbReference type="PANTHER" id="PTHR47199">
    <property type="entry name" value="PHOTOSYSTEM II STABILITY/ASSEMBLY FACTOR HCF136, CHLOROPLASTIC"/>
    <property type="match status" value="1"/>
</dbReference>
<keyword evidence="3" id="KW-1185">Reference proteome</keyword>
<dbReference type="EMBL" id="CP042806">
    <property type="protein sequence ID" value="QEE28396.1"/>
    <property type="molecule type" value="Genomic_DNA"/>
</dbReference>
<accession>A0A5B9EEB5</accession>
<feature type="chain" id="PRO_5023000634" evidence="1">
    <location>
        <begin position="17"/>
        <end position="366"/>
    </location>
</feature>
<dbReference type="PANTHER" id="PTHR47199:SF2">
    <property type="entry name" value="PHOTOSYSTEM II STABILITY_ASSEMBLY FACTOR HCF136, CHLOROPLASTIC"/>
    <property type="match status" value="1"/>
</dbReference>
<dbReference type="AlphaFoldDB" id="A0A5B9EEB5"/>
<gene>
    <name evidence="2" type="ORF">FTW19_10515</name>
</gene>
<evidence type="ECO:0000313" key="3">
    <source>
        <dbReference type="Proteomes" id="UP000321820"/>
    </source>
</evidence>
<evidence type="ECO:0000313" key="2">
    <source>
        <dbReference type="EMBL" id="QEE28396.1"/>
    </source>
</evidence>
<dbReference type="OrthoDB" id="9813892at2"/>
<proteinExistence type="predicted"/>
<reference evidence="2 3" key="1">
    <citation type="submission" date="2019-08" db="EMBL/GenBank/DDBJ databases">
        <title>Complete genome sequence of Terriglobus albidus strain ORNL.</title>
        <authorList>
            <person name="Podar M."/>
        </authorList>
    </citation>
    <scope>NUCLEOTIDE SEQUENCE [LARGE SCALE GENOMIC DNA]</scope>
    <source>
        <strain evidence="2 3">ORNL</strain>
    </source>
</reference>
<dbReference type="Gene3D" id="2.130.10.10">
    <property type="entry name" value="YVTN repeat-like/Quinoprotein amine dehydrogenase"/>
    <property type="match status" value="2"/>
</dbReference>